<protein>
    <submittedName>
        <fullName evidence="1">Amidophosphoribosyltransferase</fullName>
    </submittedName>
</protein>
<dbReference type="SUPFAM" id="SSF56235">
    <property type="entry name" value="N-terminal nucleophile aminohydrolases (Ntn hydrolases)"/>
    <property type="match status" value="1"/>
</dbReference>
<dbReference type="EMBL" id="JAAZON010000466">
    <property type="protein sequence ID" value="NMC63543.1"/>
    <property type="molecule type" value="Genomic_DNA"/>
</dbReference>
<evidence type="ECO:0000313" key="1">
    <source>
        <dbReference type="EMBL" id="NMC63543.1"/>
    </source>
</evidence>
<keyword evidence="1" id="KW-0808">Transferase</keyword>
<dbReference type="GO" id="GO:0016757">
    <property type="term" value="F:glycosyltransferase activity"/>
    <property type="evidence" value="ECO:0007669"/>
    <property type="project" value="UniProtKB-KW"/>
</dbReference>
<organism evidence="1 2">
    <name type="scientific">SAR324 cluster bacterium</name>
    <dbReference type="NCBI Taxonomy" id="2024889"/>
    <lineage>
        <taxon>Bacteria</taxon>
        <taxon>Deltaproteobacteria</taxon>
        <taxon>SAR324 cluster</taxon>
    </lineage>
</organism>
<feature type="non-terminal residue" evidence="1">
    <location>
        <position position="81"/>
    </location>
</feature>
<evidence type="ECO:0000313" key="2">
    <source>
        <dbReference type="Proteomes" id="UP000524246"/>
    </source>
</evidence>
<keyword evidence="1" id="KW-0328">Glycosyltransferase</keyword>
<dbReference type="InterPro" id="IPR029055">
    <property type="entry name" value="Ntn_hydrolases_N"/>
</dbReference>
<reference evidence="1 2" key="1">
    <citation type="journal article" date="2020" name="Biotechnol. Biofuels">
        <title>New insights from the biogas microbiome by comprehensive genome-resolved metagenomics of nearly 1600 species originating from multiple anaerobic digesters.</title>
        <authorList>
            <person name="Campanaro S."/>
            <person name="Treu L."/>
            <person name="Rodriguez-R L.M."/>
            <person name="Kovalovszki A."/>
            <person name="Ziels R.M."/>
            <person name="Maus I."/>
            <person name="Zhu X."/>
            <person name="Kougias P.G."/>
            <person name="Basile A."/>
            <person name="Luo G."/>
            <person name="Schluter A."/>
            <person name="Konstantinidis K.T."/>
            <person name="Angelidaki I."/>
        </authorList>
    </citation>
    <scope>NUCLEOTIDE SEQUENCE [LARGE SCALE GENOMIC DNA]</scope>
    <source>
        <strain evidence="1">AS27yjCOA_65</strain>
    </source>
</reference>
<dbReference type="AlphaFoldDB" id="A0A7X9FTD3"/>
<sequence length="81" mass="8858">MSGIFGVVSKEDCYETLIYGTDYHSHLGTEFGGIAVLGSAFTRVIHNISQSQFKSKFFEHNKTIKGNKGVGVISSCDEQPI</sequence>
<dbReference type="Proteomes" id="UP000524246">
    <property type="component" value="Unassembled WGS sequence"/>
</dbReference>
<comment type="caution">
    <text evidence="1">The sequence shown here is derived from an EMBL/GenBank/DDBJ whole genome shotgun (WGS) entry which is preliminary data.</text>
</comment>
<name>A0A7X9FTD3_9DELT</name>
<proteinExistence type="predicted"/>
<accession>A0A7X9FTD3</accession>
<gene>
    <name evidence="1" type="ORF">GYA55_10310</name>
</gene>